<evidence type="ECO:0000313" key="4">
    <source>
        <dbReference type="EMBL" id="KAG2181622.1"/>
    </source>
</evidence>
<evidence type="ECO:0000259" key="3">
    <source>
        <dbReference type="PROSITE" id="PS50222"/>
    </source>
</evidence>
<gene>
    <name evidence="4" type="ORF">INT44_008437</name>
</gene>
<dbReference type="InterPro" id="IPR002048">
    <property type="entry name" value="EF_hand_dom"/>
</dbReference>
<dbReference type="SMART" id="SM00054">
    <property type="entry name" value="EFh"/>
    <property type="match status" value="2"/>
</dbReference>
<feature type="domain" description="EF-hand" evidence="3">
    <location>
        <begin position="163"/>
        <end position="198"/>
    </location>
</feature>
<feature type="domain" description="EF-hand" evidence="3">
    <location>
        <begin position="90"/>
        <end position="125"/>
    </location>
</feature>
<dbReference type="EMBL" id="JAEPRA010000008">
    <property type="protein sequence ID" value="KAG2181622.1"/>
    <property type="molecule type" value="Genomic_DNA"/>
</dbReference>
<sequence length="273" mass="30825">MIGSRRWRQGLDFGVITLLLSLPLPKRENVDIGSRSLTGLEILGFSLSDLFLAVTSHIPPISSTTSPISPHLRSTTRSLAYFHIMSYPPTSDPESQQWFSRYDRGQKGHLTFDDLHHLLNDRGHSLWAPFEQDTALKLARSFAPPGTQGPPTLTPPALNALWQYLSQWHSIFLSFDADRSGRISHSELQNALAAFGIRLPPRLVHLMIHKQNLMQGKIQKGRRLPDDIDFPSFIDLCITCKQATDTFGRLDPNHSGSVQLYWENYMDIIVSGR</sequence>
<name>A0A8H7PWK1_9FUNG</name>
<dbReference type="SUPFAM" id="SSF47473">
    <property type="entry name" value="EF-hand"/>
    <property type="match status" value="1"/>
</dbReference>
<proteinExistence type="predicted"/>
<evidence type="ECO:0000256" key="2">
    <source>
        <dbReference type="SAM" id="SignalP"/>
    </source>
</evidence>
<evidence type="ECO:0000313" key="5">
    <source>
        <dbReference type="Proteomes" id="UP000612746"/>
    </source>
</evidence>
<reference evidence="4" key="1">
    <citation type="submission" date="2020-12" db="EMBL/GenBank/DDBJ databases">
        <title>Metabolic potential, ecology and presence of endohyphal bacteria is reflected in genomic diversity of Mucoromycotina.</title>
        <authorList>
            <person name="Muszewska A."/>
            <person name="Okrasinska A."/>
            <person name="Steczkiewicz K."/>
            <person name="Drgas O."/>
            <person name="Orlowska M."/>
            <person name="Perlinska-Lenart U."/>
            <person name="Aleksandrzak-Piekarczyk T."/>
            <person name="Szatraj K."/>
            <person name="Zielenkiewicz U."/>
            <person name="Pilsyk S."/>
            <person name="Malc E."/>
            <person name="Mieczkowski P."/>
            <person name="Kruszewska J.S."/>
            <person name="Biernat P."/>
            <person name="Pawlowska J."/>
        </authorList>
    </citation>
    <scope>NUCLEOTIDE SEQUENCE</scope>
    <source>
        <strain evidence="4">WA0000051536</strain>
    </source>
</reference>
<dbReference type="InterPro" id="IPR011992">
    <property type="entry name" value="EF-hand-dom_pair"/>
</dbReference>
<evidence type="ECO:0000256" key="1">
    <source>
        <dbReference type="ARBA" id="ARBA00022837"/>
    </source>
</evidence>
<dbReference type="PANTHER" id="PTHR46824:SF2">
    <property type="entry name" value="CALCIUM-BINDING PROTEIN CML48-RELATED"/>
    <property type="match status" value="1"/>
</dbReference>
<comment type="caution">
    <text evidence="4">The sequence shown here is derived from an EMBL/GenBank/DDBJ whole genome shotgun (WGS) entry which is preliminary data.</text>
</comment>
<dbReference type="InterPro" id="IPR044590">
    <property type="entry name" value="CML48/49/50"/>
</dbReference>
<dbReference type="Gene3D" id="1.10.238.10">
    <property type="entry name" value="EF-hand"/>
    <property type="match status" value="1"/>
</dbReference>
<protein>
    <recommendedName>
        <fullName evidence="3">EF-hand domain-containing protein</fullName>
    </recommendedName>
</protein>
<dbReference type="GO" id="GO:0005509">
    <property type="term" value="F:calcium ion binding"/>
    <property type="evidence" value="ECO:0007669"/>
    <property type="project" value="InterPro"/>
</dbReference>
<dbReference type="Pfam" id="PF13405">
    <property type="entry name" value="EF-hand_6"/>
    <property type="match status" value="1"/>
</dbReference>
<dbReference type="PROSITE" id="PS50222">
    <property type="entry name" value="EF_HAND_2"/>
    <property type="match status" value="2"/>
</dbReference>
<dbReference type="Proteomes" id="UP000612746">
    <property type="component" value="Unassembled WGS sequence"/>
</dbReference>
<keyword evidence="1" id="KW-0106">Calcium</keyword>
<keyword evidence="2" id="KW-0732">Signal</keyword>
<dbReference type="OrthoDB" id="186625at2759"/>
<accession>A0A8H7PWK1</accession>
<dbReference type="InterPro" id="IPR018247">
    <property type="entry name" value="EF_Hand_1_Ca_BS"/>
</dbReference>
<feature type="signal peptide" evidence="2">
    <location>
        <begin position="1"/>
        <end position="15"/>
    </location>
</feature>
<organism evidence="4 5">
    <name type="scientific">Umbelopsis vinacea</name>
    <dbReference type="NCBI Taxonomy" id="44442"/>
    <lineage>
        <taxon>Eukaryota</taxon>
        <taxon>Fungi</taxon>
        <taxon>Fungi incertae sedis</taxon>
        <taxon>Mucoromycota</taxon>
        <taxon>Mucoromycotina</taxon>
        <taxon>Umbelopsidomycetes</taxon>
        <taxon>Umbelopsidales</taxon>
        <taxon>Umbelopsidaceae</taxon>
        <taxon>Umbelopsis</taxon>
    </lineage>
</organism>
<feature type="chain" id="PRO_5034203116" description="EF-hand domain-containing protein" evidence="2">
    <location>
        <begin position="16"/>
        <end position="273"/>
    </location>
</feature>
<dbReference type="PROSITE" id="PS00018">
    <property type="entry name" value="EF_HAND_1"/>
    <property type="match status" value="1"/>
</dbReference>
<keyword evidence="5" id="KW-1185">Reference proteome</keyword>
<dbReference type="PANTHER" id="PTHR46824">
    <property type="entry name" value="CALCIUM-BINDING PROTEIN CML48-RELATED"/>
    <property type="match status" value="1"/>
</dbReference>
<dbReference type="AlphaFoldDB" id="A0A8H7PWK1"/>